<dbReference type="AlphaFoldDB" id="A0A158K1W7"/>
<name>A0A158K1W7_9BURK</name>
<dbReference type="EMBL" id="FCOK02000189">
    <property type="protein sequence ID" value="SAL75118.1"/>
    <property type="molecule type" value="Genomic_DNA"/>
</dbReference>
<evidence type="ECO:0000313" key="1">
    <source>
        <dbReference type="EMBL" id="SAL75118.1"/>
    </source>
</evidence>
<proteinExistence type="predicted"/>
<organism evidence="1 2">
    <name type="scientific">Caballeronia udeis</name>
    <dbReference type="NCBI Taxonomy" id="1232866"/>
    <lineage>
        <taxon>Bacteria</taxon>
        <taxon>Pseudomonadati</taxon>
        <taxon>Pseudomonadota</taxon>
        <taxon>Betaproteobacteria</taxon>
        <taxon>Burkholderiales</taxon>
        <taxon>Burkholderiaceae</taxon>
        <taxon>Caballeronia</taxon>
    </lineage>
</organism>
<dbReference type="Proteomes" id="UP000054683">
    <property type="component" value="Unassembled WGS sequence"/>
</dbReference>
<dbReference type="InterPro" id="IPR036291">
    <property type="entry name" value="NAD(P)-bd_dom_sf"/>
</dbReference>
<evidence type="ECO:0000313" key="2">
    <source>
        <dbReference type="Proteomes" id="UP000054683"/>
    </source>
</evidence>
<protein>
    <submittedName>
        <fullName evidence="1">Short-chain dehydrogenase/reductase SDR</fullName>
    </submittedName>
</protein>
<dbReference type="Gene3D" id="3.40.50.720">
    <property type="entry name" value="NAD(P)-binding Rossmann-like Domain"/>
    <property type="match status" value="1"/>
</dbReference>
<gene>
    <name evidence="1" type="ORF">AWB69_09280</name>
</gene>
<sequence>MQKTWFITGAGRGLGAAIAKAALRAGERVVATARNLGAITGSVAIRRCDMICADKTNPIPDETDPDASLSTCI</sequence>
<accession>A0A158K1W7</accession>
<reference evidence="1 2" key="1">
    <citation type="submission" date="2016-01" db="EMBL/GenBank/DDBJ databases">
        <authorList>
            <person name="Oliw E.H."/>
        </authorList>
    </citation>
    <scope>NUCLEOTIDE SEQUENCE [LARGE SCALE GENOMIC DNA]</scope>
    <source>
        <strain evidence="1">LMG 27134</strain>
    </source>
</reference>
<dbReference type="SUPFAM" id="SSF51735">
    <property type="entry name" value="NAD(P)-binding Rossmann-fold domains"/>
    <property type="match status" value="1"/>
</dbReference>